<evidence type="ECO:0000256" key="1">
    <source>
        <dbReference type="ARBA" id="ARBA00005525"/>
    </source>
</evidence>
<dbReference type="InterPro" id="IPR029036">
    <property type="entry name" value="P5CR_dimer"/>
</dbReference>
<accession>A0A645CFE9</accession>
<dbReference type="PANTHER" id="PTHR11645:SF0">
    <property type="entry name" value="PYRROLINE-5-CARBOXYLATE REDUCTASE 3"/>
    <property type="match status" value="1"/>
</dbReference>
<protein>
    <submittedName>
        <fullName evidence="5">Pyrroline-5-carboxylate reductase</fullName>
        <ecNumber evidence="5">1.5.1.2</ecNumber>
    </submittedName>
</protein>
<evidence type="ECO:0000313" key="5">
    <source>
        <dbReference type="EMBL" id="MPM75623.1"/>
    </source>
</evidence>
<dbReference type="Gene3D" id="1.10.3730.10">
    <property type="entry name" value="ProC C-terminal domain-like"/>
    <property type="match status" value="1"/>
</dbReference>
<evidence type="ECO:0000256" key="2">
    <source>
        <dbReference type="ARBA" id="ARBA00022857"/>
    </source>
</evidence>
<keyword evidence="2" id="KW-0521">NADP</keyword>
<dbReference type="Gene3D" id="3.40.50.720">
    <property type="entry name" value="NAD(P)-binding Rossmann-like Domain"/>
    <property type="match status" value="1"/>
</dbReference>
<dbReference type="AlphaFoldDB" id="A0A645CFE9"/>
<organism evidence="5">
    <name type="scientific">bioreactor metagenome</name>
    <dbReference type="NCBI Taxonomy" id="1076179"/>
    <lineage>
        <taxon>unclassified sequences</taxon>
        <taxon>metagenomes</taxon>
        <taxon>ecological metagenomes</taxon>
    </lineage>
</organism>
<name>A0A645CFE9_9ZZZZ</name>
<keyword evidence="3 5" id="KW-0560">Oxidoreductase</keyword>
<sequence length="150" mass="16290">MPNTPLLIGQGVCAVAHDQTIPENEYDLIFTIFSSIGLVCFVPEDKMNEVTAISGSGPAYVYYFIDSMARFGQNNGIDYETSLKLASATFLGAAKMIEQTKSSPAELIQKVTSPGGTTIEAMKHFYEKDIAGIIDEAMTKCAKRGYELSV</sequence>
<evidence type="ECO:0000259" key="4">
    <source>
        <dbReference type="Pfam" id="PF14748"/>
    </source>
</evidence>
<dbReference type="InterPro" id="IPR008927">
    <property type="entry name" value="6-PGluconate_DH-like_C_sf"/>
</dbReference>
<evidence type="ECO:0000256" key="3">
    <source>
        <dbReference type="ARBA" id="ARBA00023002"/>
    </source>
</evidence>
<dbReference type="PANTHER" id="PTHR11645">
    <property type="entry name" value="PYRROLINE-5-CARBOXYLATE REDUCTASE"/>
    <property type="match status" value="1"/>
</dbReference>
<reference evidence="5" key="1">
    <citation type="submission" date="2019-08" db="EMBL/GenBank/DDBJ databases">
        <authorList>
            <person name="Kucharzyk K."/>
            <person name="Murdoch R.W."/>
            <person name="Higgins S."/>
            <person name="Loffler F."/>
        </authorList>
    </citation>
    <scope>NUCLEOTIDE SEQUENCE</scope>
</reference>
<comment type="similarity">
    <text evidence="1">Belongs to the pyrroline-5-carboxylate reductase family.</text>
</comment>
<dbReference type="EMBL" id="VSSQ01026749">
    <property type="protein sequence ID" value="MPM75623.1"/>
    <property type="molecule type" value="Genomic_DNA"/>
</dbReference>
<dbReference type="FunFam" id="1.10.3730.10:FF:000001">
    <property type="entry name" value="Pyrroline-5-carboxylate reductase"/>
    <property type="match status" value="1"/>
</dbReference>
<dbReference type="GO" id="GO:0055129">
    <property type="term" value="P:L-proline biosynthetic process"/>
    <property type="evidence" value="ECO:0007669"/>
    <property type="project" value="TreeGrafter"/>
</dbReference>
<dbReference type="Pfam" id="PF14748">
    <property type="entry name" value="P5CR_dimer"/>
    <property type="match status" value="1"/>
</dbReference>
<comment type="caution">
    <text evidence="5">The sequence shown here is derived from an EMBL/GenBank/DDBJ whole genome shotgun (WGS) entry which is preliminary data.</text>
</comment>
<gene>
    <name evidence="5" type="primary">proC_32</name>
    <name evidence="5" type="ORF">SDC9_122617</name>
</gene>
<dbReference type="EC" id="1.5.1.2" evidence="5"/>
<dbReference type="SUPFAM" id="SSF48179">
    <property type="entry name" value="6-phosphogluconate dehydrogenase C-terminal domain-like"/>
    <property type="match status" value="1"/>
</dbReference>
<dbReference type="GO" id="GO:0004735">
    <property type="term" value="F:pyrroline-5-carboxylate reductase activity"/>
    <property type="evidence" value="ECO:0007669"/>
    <property type="project" value="UniProtKB-EC"/>
</dbReference>
<proteinExistence type="inferred from homology"/>
<feature type="domain" description="Pyrroline-5-carboxylate reductase dimerisation" evidence="4">
    <location>
        <begin position="44"/>
        <end position="148"/>
    </location>
</feature>